<evidence type="ECO:0000313" key="1">
    <source>
        <dbReference type="EMBL" id="CAK9170237.1"/>
    </source>
</evidence>
<name>A0ABC8TL96_9AQUA</name>
<organism evidence="1 2">
    <name type="scientific">Ilex paraguariensis</name>
    <name type="common">yerba mate</name>
    <dbReference type="NCBI Taxonomy" id="185542"/>
    <lineage>
        <taxon>Eukaryota</taxon>
        <taxon>Viridiplantae</taxon>
        <taxon>Streptophyta</taxon>
        <taxon>Embryophyta</taxon>
        <taxon>Tracheophyta</taxon>
        <taxon>Spermatophyta</taxon>
        <taxon>Magnoliopsida</taxon>
        <taxon>eudicotyledons</taxon>
        <taxon>Gunneridae</taxon>
        <taxon>Pentapetalae</taxon>
        <taxon>asterids</taxon>
        <taxon>campanulids</taxon>
        <taxon>Aquifoliales</taxon>
        <taxon>Aquifoliaceae</taxon>
        <taxon>Ilex</taxon>
    </lineage>
</organism>
<dbReference type="Proteomes" id="UP001642360">
    <property type="component" value="Unassembled WGS sequence"/>
</dbReference>
<comment type="caution">
    <text evidence="1">The sequence shown here is derived from an EMBL/GenBank/DDBJ whole genome shotgun (WGS) entry which is preliminary data.</text>
</comment>
<evidence type="ECO:0000313" key="2">
    <source>
        <dbReference type="Proteomes" id="UP001642360"/>
    </source>
</evidence>
<accession>A0ABC8TL96</accession>
<gene>
    <name evidence="1" type="ORF">ILEXP_LOCUS39722</name>
</gene>
<proteinExistence type="predicted"/>
<protein>
    <submittedName>
        <fullName evidence="1">Uncharacterized protein</fullName>
    </submittedName>
</protein>
<reference evidence="1 2" key="1">
    <citation type="submission" date="2024-02" db="EMBL/GenBank/DDBJ databases">
        <authorList>
            <person name="Vignale AGUSTIN F."/>
            <person name="Sosa J E."/>
            <person name="Modenutti C."/>
        </authorList>
    </citation>
    <scope>NUCLEOTIDE SEQUENCE [LARGE SCALE GENOMIC DNA]</scope>
</reference>
<sequence>MTTETFSGYSVGNGNRIRFWLDVWCDATLLKMDIPDQCASLVDKRAALGVALNAWDSEVVPDPHFGRNLLDCIARGPLLFYLRRGSEIRLFLKVTKVPDSQ</sequence>
<keyword evidence="2" id="KW-1185">Reference proteome</keyword>
<dbReference type="AlphaFoldDB" id="A0ABC8TL96"/>
<dbReference type="EMBL" id="CAUOFW020005458">
    <property type="protein sequence ID" value="CAK9170237.1"/>
    <property type="molecule type" value="Genomic_DNA"/>
</dbReference>